<keyword evidence="12" id="KW-1185">Reference proteome</keyword>
<evidence type="ECO:0000256" key="4">
    <source>
        <dbReference type="ARBA" id="ARBA00022832"/>
    </source>
</evidence>
<evidence type="ECO:0000256" key="5">
    <source>
        <dbReference type="ARBA" id="ARBA00023098"/>
    </source>
</evidence>
<protein>
    <recommendedName>
        <fullName evidence="7 8">Acyl carrier protein</fullName>
        <shortName evidence="7">ACP</shortName>
    </recommendedName>
</protein>
<organism evidence="11 12">
    <name type="scientific">Lapidilactobacillus mulanensis</name>
    <dbReference type="NCBI Taxonomy" id="2485999"/>
    <lineage>
        <taxon>Bacteria</taxon>
        <taxon>Bacillati</taxon>
        <taxon>Bacillota</taxon>
        <taxon>Bacilli</taxon>
        <taxon>Lactobacillales</taxon>
        <taxon>Lactobacillaceae</taxon>
        <taxon>Lapidilactobacillus</taxon>
    </lineage>
</organism>
<keyword evidence="3 7" id="KW-0597">Phosphoprotein</keyword>
<dbReference type="PANTHER" id="PTHR20863:SF76">
    <property type="entry name" value="CARRIER DOMAIN-CONTAINING PROTEIN"/>
    <property type="match status" value="1"/>
</dbReference>
<evidence type="ECO:0000256" key="3">
    <source>
        <dbReference type="ARBA" id="ARBA00022553"/>
    </source>
</evidence>
<evidence type="ECO:0000256" key="6">
    <source>
        <dbReference type="ARBA" id="ARBA00023160"/>
    </source>
</evidence>
<accession>A0ABW4DRG0</accession>
<feature type="domain" description="Carrier" evidence="10">
    <location>
        <begin position="1"/>
        <end position="79"/>
    </location>
</feature>
<dbReference type="NCBIfam" id="NF009104">
    <property type="entry name" value="PRK12449.1"/>
    <property type="match status" value="1"/>
</dbReference>
<evidence type="ECO:0000256" key="1">
    <source>
        <dbReference type="ARBA" id="ARBA00022450"/>
    </source>
</evidence>
<evidence type="ECO:0000256" key="7">
    <source>
        <dbReference type="HAMAP-Rule" id="MF_01217"/>
    </source>
</evidence>
<proteinExistence type="inferred from homology"/>
<reference evidence="12" key="1">
    <citation type="journal article" date="2019" name="Int. J. Syst. Evol. Microbiol.">
        <title>The Global Catalogue of Microorganisms (GCM) 10K type strain sequencing project: providing services to taxonomists for standard genome sequencing and annotation.</title>
        <authorList>
            <consortium name="The Broad Institute Genomics Platform"/>
            <consortium name="The Broad Institute Genome Sequencing Center for Infectious Disease"/>
            <person name="Wu L."/>
            <person name="Ma J."/>
        </authorList>
    </citation>
    <scope>NUCLEOTIDE SEQUENCE [LARGE SCALE GENOMIC DNA]</scope>
    <source>
        <strain evidence="12">CCM 8951</strain>
    </source>
</reference>
<dbReference type="InterPro" id="IPR036736">
    <property type="entry name" value="ACP-like_sf"/>
</dbReference>
<keyword evidence="6 7" id="KW-0275">Fatty acid biosynthesis</keyword>
<dbReference type="PANTHER" id="PTHR20863">
    <property type="entry name" value="ACYL CARRIER PROTEIN"/>
    <property type="match status" value="1"/>
</dbReference>
<dbReference type="NCBIfam" id="NF002150">
    <property type="entry name" value="PRK00982.1-4"/>
    <property type="match status" value="1"/>
</dbReference>
<evidence type="ECO:0000259" key="10">
    <source>
        <dbReference type="PROSITE" id="PS50075"/>
    </source>
</evidence>
<evidence type="ECO:0000256" key="9">
    <source>
        <dbReference type="RuleBase" id="RU003545"/>
    </source>
</evidence>
<dbReference type="NCBIfam" id="TIGR00517">
    <property type="entry name" value="acyl_carrier"/>
    <property type="match status" value="1"/>
</dbReference>
<evidence type="ECO:0000256" key="2">
    <source>
        <dbReference type="ARBA" id="ARBA00022516"/>
    </source>
</evidence>
<keyword evidence="7" id="KW-0963">Cytoplasm</keyword>
<dbReference type="RefSeq" id="WP_125576551.1">
    <property type="nucleotide sequence ID" value="NZ_JBHTOF010000034.1"/>
</dbReference>
<dbReference type="Pfam" id="PF00550">
    <property type="entry name" value="PP-binding"/>
    <property type="match status" value="1"/>
</dbReference>
<dbReference type="NCBIfam" id="NF002148">
    <property type="entry name" value="PRK00982.1-2"/>
    <property type="match status" value="1"/>
</dbReference>
<sequence length="81" mass="9180">MTETEVFDKIASLIADRFEVDQSTITRDTNIKNDLSADSIDLVEFVLELEDTFDDEIPDEDAEKIITVGDAVKYIDAHQDK</sequence>
<dbReference type="SUPFAM" id="SSF47336">
    <property type="entry name" value="ACP-like"/>
    <property type="match status" value="1"/>
</dbReference>
<comment type="function">
    <text evidence="7 9">Carrier of the growing fatty acid chain in fatty acid biosynthesis.</text>
</comment>
<comment type="PTM">
    <text evidence="7">4'-phosphopantetheine is transferred from CoA to a specific serine of apo-ACP by AcpS. This modification is essential for activity because fatty acids are bound in thioester linkage to the sulfhydryl of the prosthetic group.</text>
</comment>
<comment type="caution">
    <text evidence="11">The sequence shown here is derived from an EMBL/GenBank/DDBJ whole genome shotgun (WGS) entry which is preliminary data.</text>
</comment>
<name>A0ABW4DRG0_9LACO</name>
<dbReference type="Proteomes" id="UP001597244">
    <property type="component" value="Unassembled WGS sequence"/>
</dbReference>
<gene>
    <name evidence="7 11" type="primary">acpP</name>
    <name evidence="11" type="ORF">ACFQ4L_05430</name>
</gene>
<evidence type="ECO:0000256" key="8">
    <source>
        <dbReference type="NCBIfam" id="TIGR00517"/>
    </source>
</evidence>
<keyword evidence="2 7" id="KW-0444">Lipid biosynthesis</keyword>
<evidence type="ECO:0000313" key="11">
    <source>
        <dbReference type="EMBL" id="MFD1465535.1"/>
    </source>
</evidence>
<dbReference type="InterPro" id="IPR003231">
    <property type="entry name" value="ACP"/>
</dbReference>
<dbReference type="InterPro" id="IPR009081">
    <property type="entry name" value="PP-bd_ACP"/>
</dbReference>
<comment type="pathway">
    <text evidence="7 9">Lipid metabolism; fatty acid biosynthesis.</text>
</comment>
<keyword evidence="4 7" id="KW-0276">Fatty acid metabolism</keyword>
<keyword evidence="5 7" id="KW-0443">Lipid metabolism</keyword>
<comment type="PTM">
    <text evidence="9">4'-phosphopantetheine is transferred from CoA to a specific serine of apo-ACP by acpS.</text>
</comment>
<comment type="similarity">
    <text evidence="7">Belongs to the acyl carrier protein (ACP) family.</text>
</comment>
<comment type="subcellular location">
    <subcellularLocation>
        <location evidence="7">Cytoplasm</location>
    </subcellularLocation>
</comment>
<dbReference type="EMBL" id="JBHTOF010000034">
    <property type="protein sequence ID" value="MFD1465535.1"/>
    <property type="molecule type" value="Genomic_DNA"/>
</dbReference>
<dbReference type="Gene3D" id="1.10.1200.10">
    <property type="entry name" value="ACP-like"/>
    <property type="match status" value="1"/>
</dbReference>
<dbReference type="HAMAP" id="MF_01217">
    <property type="entry name" value="Acyl_carrier"/>
    <property type="match status" value="1"/>
</dbReference>
<feature type="modified residue" description="O-(pantetheine 4'-phosphoryl)serine" evidence="7">
    <location>
        <position position="39"/>
    </location>
</feature>
<keyword evidence="1 7" id="KW-0596">Phosphopantetheine</keyword>
<evidence type="ECO:0000313" key="12">
    <source>
        <dbReference type="Proteomes" id="UP001597244"/>
    </source>
</evidence>
<dbReference type="PROSITE" id="PS50075">
    <property type="entry name" value="CARRIER"/>
    <property type="match status" value="1"/>
</dbReference>